<evidence type="ECO:0000256" key="1">
    <source>
        <dbReference type="ARBA" id="ARBA00022679"/>
    </source>
</evidence>
<evidence type="ECO:0000256" key="4">
    <source>
        <dbReference type="ARBA" id="ARBA00022840"/>
    </source>
</evidence>
<keyword evidence="6" id="KW-0723">Serine/threonine-protein kinase</keyword>
<dbReference type="PROSITE" id="PS50011">
    <property type="entry name" value="PROTEIN_KINASE_DOM"/>
    <property type="match status" value="1"/>
</dbReference>
<evidence type="ECO:0000313" key="10">
    <source>
        <dbReference type="Proteomes" id="UP000663760"/>
    </source>
</evidence>
<evidence type="ECO:0000256" key="5">
    <source>
        <dbReference type="PROSITE-ProRule" id="PRU10141"/>
    </source>
</evidence>
<feature type="domain" description="Protein kinase" evidence="8">
    <location>
        <begin position="4"/>
        <end position="273"/>
    </location>
</feature>
<dbReference type="Pfam" id="PF00069">
    <property type="entry name" value="Pkinase"/>
    <property type="match status" value="1"/>
</dbReference>
<organism evidence="9 10">
    <name type="scientific">Spirodela intermedia</name>
    <name type="common">Intermediate duckweed</name>
    <dbReference type="NCBI Taxonomy" id="51605"/>
    <lineage>
        <taxon>Eukaryota</taxon>
        <taxon>Viridiplantae</taxon>
        <taxon>Streptophyta</taxon>
        <taxon>Embryophyta</taxon>
        <taxon>Tracheophyta</taxon>
        <taxon>Spermatophyta</taxon>
        <taxon>Magnoliopsida</taxon>
        <taxon>Liliopsida</taxon>
        <taxon>Araceae</taxon>
        <taxon>Lemnoideae</taxon>
        <taxon>Spirodela</taxon>
    </lineage>
</organism>
<dbReference type="InterPro" id="IPR052751">
    <property type="entry name" value="Plant_MAPKKK"/>
</dbReference>
<accession>A0A7I8LKS1</accession>
<evidence type="ECO:0000259" key="8">
    <source>
        <dbReference type="PROSITE" id="PS50011"/>
    </source>
</evidence>
<dbReference type="EMBL" id="LR746280">
    <property type="protein sequence ID" value="CAA7410410.1"/>
    <property type="molecule type" value="Genomic_DNA"/>
</dbReference>
<dbReference type="InterPro" id="IPR008271">
    <property type="entry name" value="Ser/Thr_kinase_AS"/>
</dbReference>
<dbReference type="InterPro" id="IPR011009">
    <property type="entry name" value="Kinase-like_dom_sf"/>
</dbReference>
<dbReference type="CDD" id="cd06606">
    <property type="entry name" value="STKc_MAPKKK"/>
    <property type="match status" value="1"/>
</dbReference>
<dbReference type="Proteomes" id="UP000663760">
    <property type="component" value="Chromosome 17"/>
</dbReference>
<dbReference type="PROSITE" id="PS00107">
    <property type="entry name" value="PROTEIN_KINASE_ATP"/>
    <property type="match status" value="1"/>
</dbReference>
<reference evidence="9" key="1">
    <citation type="submission" date="2020-02" db="EMBL/GenBank/DDBJ databases">
        <authorList>
            <person name="Scholz U."/>
            <person name="Mascher M."/>
            <person name="Fiebig A."/>
        </authorList>
    </citation>
    <scope>NUCLEOTIDE SEQUENCE</scope>
</reference>
<keyword evidence="1" id="KW-0808">Transferase</keyword>
<keyword evidence="2 5" id="KW-0547">Nucleotide-binding</keyword>
<dbReference type="GO" id="GO:0007165">
    <property type="term" value="P:signal transduction"/>
    <property type="evidence" value="ECO:0007669"/>
    <property type="project" value="TreeGrafter"/>
</dbReference>
<dbReference type="AlphaFoldDB" id="A0A7I8LKS1"/>
<protein>
    <recommendedName>
        <fullName evidence="8">Protein kinase domain-containing protein</fullName>
    </recommendedName>
</protein>
<feature type="compositionally biased region" description="Basic and acidic residues" evidence="7">
    <location>
        <begin position="407"/>
        <end position="422"/>
    </location>
</feature>
<dbReference type="SUPFAM" id="SSF56112">
    <property type="entry name" value="Protein kinase-like (PK-like)"/>
    <property type="match status" value="1"/>
</dbReference>
<dbReference type="PANTHER" id="PTHR48011">
    <property type="entry name" value="CCR4-NOT TRANSCRIPTIONAL COMPLEX SUBUNIT CAF120-RELATED"/>
    <property type="match status" value="1"/>
</dbReference>
<dbReference type="OrthoDB" id="8693905at2759"/>
<evidence type="ECO:0000256" key="7">
    <source>
        <dbReference type="SAM" id="MobiDB-lite"/>
    </source>
</evidence>
<dbReference type="InterPro" id="IPR017441">
    <property type="entry name" value="Protein_kinase_ATP_BS"/>
</dbReference>
<evidence type="ECO:0000256" key="3">
    <source>
        <dbReference type="ARBA" id="ARBA00022777"/>
    </source>
</evidence>
<dbReference type="Gene3D" id="1.10.510.10">
    <property type="entry name" value="Transferase(Phosphotransferase) domain 1"/>
    <property type="match status" value="1"/>
</dbReference>
<dbReference type="PANTHER" id="PTHR48011:SF18">
    <property type="entry name" value="MITOGEN-ACTIVATED PROTEIN KINASE KINASE KINASE 19-RELATED"/>
    <property type="match status" value="1"/>
</dbReference>
<feature type="binding site" evidence="5">
    <location>
        <position position="41"/>
    </location>
    <ligand>
        <name>ATP</name>
        <dbReference type="ChEBI" id="CHEBI:30616"/>
    </ligand>
</feature>
<feature type="region of interest" description="Disordered" evidence="7">
    <location>
        <begin position="363"/>
        <end position="422"/>
    </location>
</feature>
<dbReference type="PROSITE" id="PS00108">
    <property type="entry name" value="PROTEIN_KINASE_ST"/>
    <property type="match status" value="1"/>
</dbReference>
<evidence type="ECO:0000256" key="2">
    <source>
        <dbReference type="ARBA" id="ARBA00022741"/>
    </source>
</evidence>
<evidence type="ECO:0000313" key="9">
    <source>
        <dbReference type="EMBL" id="CAA7410410.1"/>
    </source>
</evidence>
<sequence>MTGWVRGPVVGRGSFGTVHLARCPPAESTCVEALPPVMAVKSCPLAESASLRREKVALDCLAGCPEILTCYGAAVTVEPDGRRLYNILLEYLPGGSLADLLLHRRRRPLPEAALRSFSASLLRGLRRIHQAGLVHCDIKPQNLLVTGDGRAKIADFGLSKPAAGGSAAESSQFRGTPLYMAPESVQRGEYEPPADIWALGCVVAEMASGEPAWRHGKGCADAASLMFLIGSGESSPEIPEVLSEQGRDFLRKCFVRSPGERWTAEMLLCHSFVESSGEEQVPVFGDVDDDEVVVTGKWGSPWASPRSVFGFPTWASAGTPLQRSQGGPSSPAPASRLRCLTAGSCWPSWDSFSEDSHWVTVREGTSGEDEIEESPASSGTASSGGGGPPELASPPLLASSQRQLRPPGERKGYGEESRSHGT</sequence>
<dbReference type="GO" id="GO:0005524">
    <property type="term" value="F:ATP binding"/>
    <property type="evidence" value="ECO:0007669"/>
    <property type="project" value="UniProtKB-UniRule"/>
</dbReference>
<keyword evidence="10" id="KW-1185">Reference proteome</keyword>
<dbReference type="GO" id="GO:0004674">
    <property type="term" value="F:protein serine/threonine kinase activity"/>
    <property type="evidence" value="ECO:0007669"/>
    <property type="project" value="UniProtKB-KW"/>
</dbReference>
<evidence type="ECO:0000256" key="6">
    <source>
        <dbReference type="RuleBase" id="RU000304"/>
    </source>
</evidence>
<comment type="similarity">
    <text evidence="6">Belongs to the protein kinase superfamily.</text>
</comment>
<name>A0A7I8LKS1_SPIIN</name>
<feature type="compositionally biased region" description="Low complexity" evidence="7">
    <location>
        <begin position="389"/>
        <end position="400"/>
    </location>
</feature>
<dbReference type="InterPro" id="IPR000719">
    <property type="entry name" value="Prot_kinase_dom"/>
</dbReference>
<gene>
    <name evidence="9" type="ORF">SI8410_17021088</name>
</gene>
<dbReference type="SMART" id="SM00220">
    <property type="entry name" value="S_TKc"/>
    <property type="match status" value="1"/>
</dbReference>
<keyword evidence="4 5" id="KW-0067">ATP-binding</keyword>
<keyword evidence="3" id="KW-0418">Kinase</keyword>
<proteinExistence type="inferred from homology"/>